<dbReference type="Gene3D" id="1.20.58.160">
    <property type="match status" value="1"/>
</dbReference>
<protein>
    <submittedName>
        <fullName evidence="6">Lsb5 protein</fullName>
    </submittedName>
</protein>
<sequence length="368" mass="40923">MGFFTDDKPYTAITASINQLLGEKTVEEFEPEIQLPGLLESIKIQGAEGATEAARAIRKKLKYGTPTVQYKALVLLELLVSNGGKPLTPLYNDTKLLDRLKVMISDDTLIPRVRKKVIAMVAGWKSEFSNDPRYSELVSLHKYAKNYYKSRSGGANQPVRRQVPQFMDDSADEFSDSEYDRISQVGSIRRHGGSVPGEVTGTSNAALDQAYEIPDIDLRKAGPEIDKILAAATSGATLLKNQLSQLNRSRGEIAMDNDMCAIQFEKCRQIRRKVLRYLQVISEGEYLGLLIHANDELVEALQKYSDYSKPETSNPSNPSNPVANSGFISENSDDDDDDDDEESNAAAFSDYESEEDDEDNPFADRNKV</sequence>
<dbReference type="InterPro" id="IPR044103">
    <property type="entry name" value="GAT_LSB5"/>
</dbReference>
<dbReference type="CDD" id="cd14232">
    <property type="entry name" value="GAT_LSB5"/>
    <property type="match status" value="1"/>
</dbReference>
<dbReference type="PANTHER" id="PTHR47789">
    <property type="entry name" value="LAS SEVENTEEN-BINDING PROTEIN 5"/>
    <property type="match status" value="1"/>
</dbReference>
<evidence type="ECO:0000259" key="4">
    <source>
        <dbReference type="PROSITE" id="PS50179"/>
    </source>
</evidence>
<dbReference type="PROSITE" id="PS50909">
    <property type="entry name" value="GAT"/>
    <property type="match status" value="1"/>
</dbReference>
<keyword evidence="7" id="KW-1185">Reference proteome</keyword>
<name>A0AAV5QF42_9ASCO</name>
<dbReference type="SMART" id="SM00288">
    <property type="entry name" value="VHS"/>
    <property type="match status" value="1"/>
</dbReference>
<keyword evidence="2" id="KW-0653">Protein transport</keyword>
<dbReference type="InterPro" id="IPR038425">
    <property type="entry name" value="GAT_sf"/>
</dbReference>
<evidence type="ECO:0000256" key="2">
    <source>
        <dbReference type="ARBA" id="ARBA00022927"/>
    </source>
</evidence>
<feature type="compositionally biased region" description="Acidic residues" evidence="3">
    <location>
        <begin position="331"/>
        <end position="343"/>
    </location>
</feature>
<feature type="region of interest" description="Disordered" evidence="3">
    <location>
        <begin position="307"/>
        <end position="368"/>
    </location>
</feature>
<dbReference type="InterPro" id="IPR045007">
    <property type="entry name" value="LSB5"/>
</dbReference>
<dbReference type="GeneID" id="90071014"/>
<keyword evidence="1" id="KW-0813">Transport</keyword>
<dbReference type="Proteomes" id="UP001360560">
    <property type="component" value="Unassembled WGS sequence"/>
</dbReference>
<dbReference type="Gene3D" id="1.25.40.90">
    <property type="match status" value="1"/>
</dbReference>
<dbReference type="InterPro" id="IPR008942">
    <property type="entry name" value="ENTH_VHS"/>
</dbReference>
<dbReference type="GO" id="GO:0030479">
    <property type="term" value="C:actin cortical patch"/>
    <property type="evidence" value="ECO:0007669"/>
    <property type="project" value="TreeGrafter"/>
</dbReference>
<dbReference type="GO" id="GO:0051666">
    <property type="term" value="P:actin cortical patch localization"/>
    <property type="evidence" value="ECO:0007669"/>
    <property type="project" value="TreeGrafter"/>
</dbReference>
<feature type="compositionally biased region" description="Acidic residues" evidence="3">
    <location>
        <begin position="351"/>
        <end position="361"/>
    </location>
</feature>
<dbReference type="SUPFAM" id="SSF89009">
    <property type="entry name" value="GAT-like domain"/>
    <property type="match status" value="1"/>
</dbReference>
<dbReference type="GO" id="GO:0007015">
    <property type="term" value="P:actin filament organization"/>
    <property type="evidence" value="ECO:0007669"/>
    <property type="project" value="InterPro"/>
</dbReference>
<dbReference type="PANTHER" id="PTHR47789:SF1">
    <property type="entry name" value="LAS SEVENTEEN-BINDING PROTEIN 5"/>
    <property type="match status" value="1"/>
</dbReference>
<evidence type="ECO:0000313" key="6">
    <source>
        <dbReference type="EMBL" id="GMM33035.1"/>
    </source>
</evidence>
<evidence type="ECO:0000259" key="5">
    <source>
        <dbReference type="PROSITE" id="PS50909"/>
    </source>
</evidence>
<feature type="domain" description="GAT" evidence="5">
    <location>
        <begin position="220"/>
        <end position="309"/>
    </location>
</feature>
<gene>
    <name evidence="6" type="ORF">DASC09_003600</name>
</gene>
<evidence type="ECO:0000313" key="7">
    <source>
        <dbReference type="Proteomes" id="UP001360560"/>
    </source>
</evidence>
<dbReference type="InterPro" id="IPR004152">
    <property type="entry name" value="GAT_dom"/>
</dbReference>
<evidence type="ECO:0000256" key="3">
    <source>
        <dbReference type="SAM" id="MobiDB-lite"/>
    </source>
</evidence>
<organism evidence="6 7">
    <name type="scientific">Saccharomycopsis crataegensis</name>
    <dbReference type="NCBI Taxonomy" id="43959"/>
    <lineage>
        <taxon>Eukaryota</taxon>
        <taxon>Fungi</taxon>
        <taxon>Dikarya</taxon>
        <taxon>Ascomycota</taxon>
        <taxon>Saccharomycotina</taxon>
        <taxon>Saccharomycetes</taxon>
        <taxon>Saccharomycopsidaceae</taxon>
        <taxon>Saccharomycopsis</taxon>
    </lineage>
</organism>
<dbReference type="SUPFAM" id="SSF48464">
    <property type="entry name" value="ENTH/VHS domain"/>
    <property type="match status" value="1"/>
</dbReference>
<reference evidence="6 7" key="1">
    <citation type="journal article" date="2023" name="Elife">
        <title>Identification of key yeast species and microbe-microbe interactions impacting larval growth of Drosophila in the wild.</title>
        <authorList>
            <person name="Mure A."/>
            <person name="Sugiura Y."/>
            <person name="Maeda R."/>
            <person name="Honda K."/>
            <person name="Sakurai N."/>
            <person name="Takahashi Y."/>
            <person name="Watada M."/>
            <person name="Katoh T."/>
            <person name="Gotoh A."/>
            <person name="Gotoh Y."/>
            <person name="Taniguchi I."/>
            <person name="Nakamura K."/>
            <person name="Hayashi T."/>
            <person name="Katayama T."/>
            <person name="Uemura T."/>
            <person name="Hattori Y."/>
        </authorList>
    </citation>
    <scope>NUCLEOTIDE SEQUENCE [LARGE SCALE GENOMIC DNA]</scope>
    <source>
        <strain evidence="6 7">SC-9</strain>
    </source>
</reference>
<dbReference type="GO" id="GO:0035091">
    <property type="term" value="F:phosphatidylinositol binding"/>
    <property type="evidence" value="ECO:0007669"/>
    <property type="project" value="InterPro"/>
</dbReference>
<feature type="domain" description="VHS" evidence="4">
    <location>
        <begin position="40"/>
        <end position="145"/>
    </location>
</feature>
<dbReference type="EMBL" id="BTFZ01000001">
    <property type="protein sequence ID" value="GMM33035.1"/>
    <property type="molecule type" value="Genomic_DNA"/>
</dbReference>
<dbReference type="Pfam" id="PF00790">
    <property type="entry name" value="VHS"/>
    <property type="match status" value="1"/>
</dbReference>
<dbReference type="GO" id="GO:0015031">
    <property type="term" value="P:protein transport"/>
    <property type="evidence" value="ECO:0007669"/>
    <property type="project" value="UniProtKB-KW"/>
</dbReference>
<proteinExistence type="predicted"/>
<evidence type="ECO:0000256" key="1">
    <source>
        <dbReference type="ARBA" id="ARBA00022448"/>
    </source>
</evidence>
<dbReference type="RefSeq" id="XP_064850035.1">
    <property type="nucleotide sequence ID" value="XM_064993963.1"/>
</dbReference>
<dbReference type="CDD" id="cd16980">
    <property type="entry name" value="VHS_Lsb5"/>
    <property type="match status" value="1"/>
</dbReference>
<comment type="caution">
    <text evidence="6">The sequence shown here is derived from an EMBL/GenBank/DDBJ whole genome shotgun (WGS) entry which is preliminary data.</text>
</comment>
<dbReference type="GO" id="GO:0006897">
    <property type="term" value="P:endocytosis"/>
    <property type="evidence" value="ECO:0007669"/>
    <property type="project" value="InterPro"/>
</dbReference>
<dbReference type="AlphaFoldDB" id="A0AAV5QF42"/>
<accession>A0AAV5QF42</accession>
<dbReference type="PROSITE" id="PS50179">
    <property type="entry name" value="VHS"/>
    <property type="match status" value="1"/>
</dbReference>
<dbReference type="GO" id="GO:0007034">
    <property type="term" value="P:vacuolar transport"/>
    <property type="evidence" value="ECO:0007669"/>
    <property type="project" value="UniProtKB-ARBA"/>
</dbReference>
<dbReference type="GO" id="GO:0043130">
    <property type="term" value="F:ubiquitin binding"/>
    <property type="evidence" value="ECO:0007669"/>
    <property type="project" value="InterPro"/>
</dbReference>
<dbReference type="InterPro" id="IPR002014">
    <property type="entry name" value="VHS_dom"/>
</dbReference>